<dbReference type="OrthoDB" id="5428040at2759"/>
<evidence type="ECO:0000313" key="3">
    <source>
        <dbReference type="Proteomes" id="UP000546213"/>
    </source>
</evidence>
<dbReference type="EMBL" id="JAAOAS010000140">
    <property type="protein sequence ID" value="KAF5590677.1"/>
    <property type="molecule type" value="Genomic_DNA"/>
</dbReference>
<evidence type="ECO:0000313" key="2">
    <source>
        <dbReference type="EMBL" id="KAF5590677.1"/>
    </source>
</evidence>
<sequence>MAQYKAIVLTHTTDLPSGSPQQHILQEETTPGLPDRYEPFWEADSVSLPHADTDSEPAVLKNAHERNVLGESQSPGPISWNKYSKHRWWHKIGLLGLFTVITGTMVILASCTILVLLWEGAQSARDRSEPAKFWKTSSFVTCYQGH</sequence>
<proteinExistence type="predicted"/>
<feature type="transmembrane region" description="Helical" evidence="1">
    <location>
        <begin position="92"/>
        <end position="118"/>
    </location>
</feature>
<organism evidence="2 3">
    <name type="scientific">Fusarium pseudocircinatum</name>
    <dbReference type="NCBI Taxonomy" id="56676"/>
    <lineage>
        <taxon>Eukaryota</taxon>
        <taxon>Fungi</taxon>
        <taxon>Dikarya</taxon>
        <taxon>Ascomycota</taxon>
        <taxon>Pezizomycotina</taxon>
        <taxon>Sordariomycetes</taxon>
        <taxon>Hypocreomycetidae</taxon>
        <taxon>Hypocreales</taxon>
        <taxon>Nectriaceae</taxon>
        <taxon>Fusarium</taxon>
        <taxon>Fusarium fujikuroi species complex</taxon>
    </lineage>
</organism>
<gene>
    <name evidence="2" type="ORF">FPCIR_6340</name>
</gene>
<protein>
    <submittedName>
        <fullName evidence="2">Uncharacterized protein</fullName>
    </submittedName>
</protein>
<dbReference type="AlphaFoldDB" id="A0A8H5P529"/>
<keyword evidence="3" id="KW-1185">Reference proteome</keyword>
<reference evidence="2 3" key="1">
    <citation type="submission" date="2020-05" db="EMBL/GenBank/DDBJ databases">
        <title>Identification and distribution of gene clusters putatively required for synthesis of sphingolipid metabolism inhibitors in phylogenetically diverse species of the filamentous fungus Fusarium.</title>
        <authorList>
            <person name="Kim H.-S."/>
            <person name="Busman M."/>
            <person name="Brown D.W."/>
            <person name="Divon H."/>
            <person name="Uhlig S."/>
            <person name="Proctor R.H."/>
        </authorList>
    </citation>
    <scope>NUCLEOTIDE SEQUENCE [LARGE SCALE GENOMIC DNA]</scope>
    <source>
        <strain evidence="2 3">NRRL 36939</strain>
    </source>
</reference>
<keyword evidence="1" id="KW-0812">Transmembrane</keyword>
<name>A0A8H5P529_9HYPO</name>
<dbReference type="Proteomes" id="UP000546213">
    <property type="component" value="Unassembled WGS sequence"/>
</dbReference>
<keyword evidence="1" id="KW-1133">Transmembrane helix</keyword>
<keyword evidence="1" id="KW-0472">Membrane</keyword>
<comment type="caution">
    <text evidence="2">The sequence shown here is derived from an EMBL/GenBank/DDBJ whole genome shotgun (WGS) entry which is preliminary data.</text>
</comment>
<accession>A0A8H5P529</accession>
<evidence type="ECO:0000256" key="1">
    <source>
        <dbReference type="SAM" id="Phobius"/>
    </source>
</evidence>